<dbReference type="Proteomes" id="UP001632038">
    <property type="component" value="Unassembled WGS sequence"/>
</dbReference>
<keyword evidence="4" id="KW-1185">Reference proteome</keyword>
<accession>A0ABD3CSN9</accession>
<dbReference type="FunFam" id="1.20.1260.60:FF:000002">
    <property type="entry name" value="Vacuolar protein sorting-associated protein IST1"/>
    <property type="match status" value="1"/>
</dbReference>
<gene>
    <name evidence="3" type="ORF">CASFOL_025974</name>
</gene>
<evidence type="ECO:0000313" key="4">
    <source>
        <dbReference type="Proteomes" id="UP001632038"/>
    </source>
</evidence>
<evidence type="ECO:0008006" key="5">
    <source>
        <dbReference type="Google" id="ProtNLM"/>
    </source>
</evidence>
<comment type="caution">
    <text evidence="3">The sequence shown here is derived from an EMBL/GenBank/DDBJ whole genome shotgun (WGS) entry which is preliminary data.</text>
</comment>
<evidence type="ECO:0000256" key="1">
    <source>
        <dbReference type="ARBA" id="ARBA00005536"/>
    </source>
</evidence>
<feature type="compositionally biased region" description="Basic and acidic residues" evidence="2">
    <location>
        <begin position="303"/>
        <end position="318"/>
    </location>
</feature>
<feature type="region of interest" description="Disordered" evidence="2">
    <location>
        <begin position="275"/>
        <end position="318"/>
    </location>
</feature>
<reference evidence="4" key="1">
    <citation type="journal article" date="2024" name="IScience">
        <title>Strigolactones Initiate the Formation of Haustorium-like Structures in Castilleja.</title>
        <authorList>
            <person name="Buerger M."/>
            <person name="Peterson D."/>
            <person name="Chory J."/>
        </authorList>
    </citation>
    <scope>NUCLEOTIDE SEQUENCE [LARGE SCALE GENOMIC DNA]</scope>
</reference>
<dbReference type="InterPro" id="IPR005061">
    <property type="entry name" value="Ist1"/>
</dbReference>
<feature type="region of interest" description="Disordered" evidence="2">
    <location>
        <begin position="220"/>
        <end position="256"/>
    </location>
</feature>
<dbReference type="PANTHER" id="PTHR12161:SF88">
    <property type="entry name" value="REGULATOR OF VPS4 ACTIVITY IN THE MVB PATHWAY PROTEIN"/>
    <property type="match status" value="1"/>
</dbReference>
<protein>
    <recommendedName>
        <fullName evidence="5">IST1-like protein</fullName>
    </recommendedName>
</protein>
<evidence type="ECO:0000256" key="2">
    <source>
        <dbReference type="SAM" id="MobiDB-lite"/>
    </source>
</evidence>
<feature type="compositionally biased region" description="Basic and acidic residues" evidence="2">
    <location>
        <begin position="348"/>
        <end position="365"/>
    </location>
</feature>
<name>A0ABD3CSN9_9LAMI</name>
<dbReference type="InterPro" id="IPR042277">
    <property type="entry name" value="IST1-like"/>
</dbReference>
<dbReference type="Gene3D" id="1.20.1260.60">
    <property type="entry name" value="Vacuolar protein sorting-associated protein Ist1"/>
    <property type="match status" value="1"/>
</dbReference>
<feature type="compositionally biased region" description="Basic and acidic residues" evidence="2">
    <location>
        <begin position="231"/>
        <end position="252"/>
    </location>
</feature>
<sequence>MFDGMVKGKFYCKCKSDIKMARTRIAIVRKKRIAMQKYLRNDVADLLRNGSDVNAYSRADGLLVEMTRTSCYEIVDQCCEHILKNISAMDKQRVCPEECREAVSTLMFAAAGLADLPELRELRTLFSERYANSLDCFINKEFAEKIKSSPASNESKLLLLQEIAAGIGLDWNSKALKNNLYKESAYNDKNIAKKTDKIAGSDQKKDHKGGVAHELLQHAREFKPKTKNSLTHHEQKEASRNEDRLPKKKETAVHPVKVIQVGTIRKTDTKVDNNLLKNKSIAPPYTKSEVEKPKSVRTRNPKPKIDEKKTERTNKEKVAQVQRILRFFDHDGEPEKDNEEKEIDKLLEHYSRKNEPSGKGKEMKSKTNRLSSLPVGLVEFPEGSKKQHARSSSLQLHGNNNINNAHVHPKLPDYDDFVARLAEFKGSKD</sequence>
<dbReference type="EMBL" id="JAVIJP010000032">
    <property type="protein sequence ID" value="KAL3632990.1"/>
    <property type="molecule type" value="Genomic_DNA"/>
</dbReference>
<feature type="compositionally biased region" description="Polar residues" evidence="2">
    <location>
        <begin position="390"/>
        <end position="404"/>
    </location>
</feature>
<dbReference type="AlphaFoldDB" id="A0ABD3CSN9"/>
<feature type="region of interest" description="Disordered" evidence="2">
    <location>
        <begin position="348"/>
        <end position="411"/>
    </location>
</feature>
<organism evidence="3 4">
    <name type="scientific">Castilleja foliolosa</name>
    <dbReference type="NCBI Taxonomy" id="1961234"/>
    <lineage>
        <taxon>Eukaryota</taxon>
        <taxon>Viridiplantae</taxon>
        <taxon>Streptophyta</taxon>
        <taxon>Embryophyta</taxon>
        <taxon>Tracheophyta</taxon>
        <taxon>Spermatophyta</taxon>
        <taxon>Magnoliopsida</taxon>
        <taxon>eudicotyledons</taxon>
        <taxon>Gunneridae</taxon>
        <taxon>Pentapetalae</taxon>
        <taxon>asterids</taxon>
        <taxon>lamiids</taxon>
        <taxon>Lamiales</taxon>
        <taxon>Orobanchaceae</taxon>
        <taxon>Pedicularideae</taxon>
        <taxon>Castillejinae</taxon>
        <taxon>Castilleja</taxon>
    </lineage>
</organism>
<proteinExistence type="inferred from homology"/>
<evidence type="ECO:0000313" key="3">
    <source>
        <dbReference type="EMBL" id="KAL3632990.1"/>
    </source>
</evidence>
<comment type="similarity">
    <text evidence="1">Belongs to the IST1 family.</text>
</comment>
<dbReference type="PANTHER" id="PTHR12161">
    <property type="entry name" value="IST1 FAMILY MEMBER"/>
    <property type="match status" value="1"/>
</dbReference>
<dbReference type="Pfam" id="PF03398">
    <property type="entry name" value="Ist1"/>
    <property type="match status" value="1"/>
</dbReference>